<name>A0A9W6ESG6_9LACO</name>
<gene>
    <name evidence="1" type="ORF">WR164_02920</name>
</gene>
<reference evidence="1" key="1">
    <citation type="submission" date="2022-07" db="EMBL/GenBank/DDBJ databases">
        <authorList>
            <person name="Kouya T."/>
            <person name="Ishiyama Y."/>
        </authorList>
    </citation>
    <scope>NUCLEOTIDE SEQUENCE</scope>
    <source>
        <strain evidence="1">WR16-4</strain>
    </source>
</reference>
<evidence type="ECO:0000313" key="1">
    <source>
        <dbReference type="EMBL" id="GLB46313.1"/>
    </source>
</evidence>
<dbReference type="RefSeq" id="WP_286135772.1">
    <property type="nucleotide sequence ID" value="NZ_BRPL01000002.1"/>
</dbReference>
<organism evidence="1 2">
    <name type="scientific">Philodulcilactobacillus myokoensis</name>
    <dbReference type="NCBI Taxonomy" id="2929573"/>
    <lineage>
        <taxon>Bacteria</taxon>
        <taxon>Bacillati</taxon>
        <taxon>Bacillota</taxon>
        <taxon>Bacilli</taxon>
        <taxon>Lactobacillales</taxon>
        <taxon>Lactobacillaceae</taxon>
        <taxon>Philodulcilactobacillus</taxon>
    </lineage>
</organism>
<keyword evidence="2" id="KW-1185">Reference proteome</keyword>
<dbReference type="AlphaFoldDB" id="A0A9W6ESG6"/>
<dbReference type="EMBL" id="BRPL01000002">
    <property type="protein sequence ID" value="GLB46313.1"/>
    <property type="molecule type" value="Genomic_DNA"/>
</dbReference>
<comment type="caution">
    <text evidence="1">The sequence shown here is derived from an EMBL/GenBank/DDBJ whole genome shotgun (WGS) entry which is preliminary data.</text>
</comment>
<accession>A0A9W6ESG6</accession>
<proteinExistence type="predicted"/>
<dbReference type="Proteomes" id="UP001144204">
    <property type="component" value="Unassembled WGS sequence"/>
</dbReference>
<sequence length="147" mass="16563">MKHKKTLLQKCLSYLKDKINAAEKIDDVPSILPMALIVRNLSALKSDASSHQILSQLGISCYTWVHSANKVQQQVADAHPDLVTPSVNKNDIIPFAQDLIHHFNFKHVLVLEQKNGVAVATPPDEYKSDYQQFLKDEKIDGKVVMFL</sequence>
<evidence type="ECO:0000313" key="2">
    <source>
        <dbReference type="Proteomes" id="UP001144204"/>
    </source>
</evidence>
<reference evidence="1" key="2">
    <citation type="journal article" date="2023" name="PLoS ONE">
        <title>Philodulcilactobacillus myokoensis gen. nov., sp. nov., a fructophilic, acidophilic, and agar-phobic lactic acid bacterium isolated from fermented vegetable extracts.</title>
        <authorList>
            <person name="Kouya T."/>
            <person name="Ishiyama Y."/>
            <person name="Ohashi S."/>
            <person name="Kumakubo R."/>
            <person name="Yamazaki T."/>
            <person name="Otaki T."/>
        </authorList>
    </citation>
    <scope>NUCLEOTIDE SEQUENCE</scope>
    <source>
        <strain evidence="1">WR16-4</strain>
    </source>
</reference>
<protein>
    <submittedName>
        <fullName evidence="1">Uncharacterized protein</fullName>
    </submittedName>
</protein>